<gene>
    <name evidence="1" type="ORF">RchiOBHm_Chr1g0346351</name>
</gene>
<proteinExistence type="predicted"/>
<accession>A0A2P6SF07</accession>
<dbReference type="EMBL" id="PDCK01000039">
    <property type="protein sequence ID" value="PRQ57262.1"/>
    <property type="molecule type" value="Genomic_DNA"/>
</dbReference>
<evidence type="ECO:0000313" key="1">
    <source>
        <dbReference type="EMBL" id="PRQ57262.1"/>
    </source>
</evidence>
<dbReference type="Gramene" id="PRQ57262">
    <property type="protein sequence ID" value="PRQ57262"/>
    <property type="gene ID" value="RchiOBHm_Chr1g0346351"/>
</dbReference>
<protein>
    <submittedName>
        <fullName evidence="1">Uncharacterized protein</fullName>
    </submittedName>
</protein>
<dbReference type="Proteomes" id="UP000238479">
    <property type="component" value="Chromosome 1"/>
</dbReference>
<evidence type="ECO:0000313" key="2">
    <source>
        <dbReference type="Proteomes" id="UP000238479"/>
    </source>
</evidence>
<name>A0A2P6SF07_ROSCH</name>
<organism evidence="1 2">
    <name type="scientific">Rosa chinensis</name>
    <name type="common">China rose</name>
    <dbReference type="NCBI Taxonomy" id="74649"/>
    <lineage>
        <taxon>Eukaryota</taxon>
        <taxon>Viridiplantae</taxon>
        <taxon>Streptophyta</taxon>
        <taxon>Embryophyta</taxon>
        <taxon>Tracheophyta</taxon>
        <taxon>Spermatophyta</taxon>
        <taxon>Magnoliopsida</taxon>
        <taxon>eudicotyledons</taxon>
        <taxon>Gunneridae</taxon>
        <taxon>Pentapetalae</taxon>
        <taxon>rosids</taxon>
        <taxon>fabids</taxon>
        <taxon>Rosales</taxon>
        <taxon>Rosaceae</taxon>
        <taxon>Rosoideae</taxon>
        <taxon>Rosoideae incertae sedis</taxon>
        <taxon>Rosa</taxon>
    </lineage>
</organism>
<sequence>MLFRFVERDAVHKALMALLRQDEEEQTKEWTVASLRRSCASYQS</sequence>
<reference evidence="1 2" key="1">
    <citation type="journal article" date="2018" name="Nat. Genet.">
        <title>The Rosa genome provides new insights in the design of modern roses.</title>
        <authorList>
            <person name="Bendahmane M."/>
        </authorList>
    </citation>
    <scope>NUCLEOTIDE SEQUENCE [LARGE SCALE GENOMIC DNA]</scope>
    <source>
        <strain evidence="2">cv. Old Blush</strain>
    </source>
</reference>
<keyword evidence="2" id="KW-1185">Reference proteome</keyword>
<comment type="caution">
    <text evidence="1">The sequence shown here is derived from an EMBL/GenBank/DDBJ whole genome shotgun (WGS) entry which is preliminary data.</text>
</comment>
<dbReference type="AlphaFoldDB" id="A0A2P6SF07"/>